<dbReference type="AlphaFoldDB" id="A0A948RYT8"/>
<comment type="caution">
    <text evidence="2">The sequence shown here is derived from an EMBL/GenBank/DDBJ whole genome shotgun (WGS) entry which is preliminary data.</text>
</comment>
<dbReference type="InterPro" id="IPR051916">
    <property type="entry name" value="GPI-anchor_lipid_remodeler"/>
</dbReference>
<sequence length="412" mass="46694">MFPPEGTRVQTGDHPFPTEGATKALLQEMSRFSTLASMERSSFWRDHSAEVELLCHQVQRGGPGAKAPVQDDARHLRIVHWNIERGKKLPVIQHNFQQQRDLQGADLILLNEVDVGMARSGNRHTARELANNLGMHWIFSPAYIELTKGMREEIQAPGENKDSLHGLAVLSKEEPILVERIELPEIFDTFDFVEKRYGSRIGLLVHFGRAWQDLVVAIVHLEVRDTPAGRRRQMQALLKAIDQSLKKNGREKSPVLLAGDLNTHTFPRGSFKHKANAVRRILGTPLDRLAEEMTEPWRDNREPLFSAMTDAGYHYEDLNDRSPTITVLLRGVEEAEMLPALFRRWIGRAAALGERVFPMRLDWFAARGFGLNGDKHQPFRVTRAATVVPSAWRGDIPSDHFPLLLELEISGT</sequence>
<evidence type="ECO:0000313" key="2">
    <source>
        <dbReference type="EMBL" id="MBU2690739.1"/>
    </source>
</evidence>
<dbReference type="GO" id="GO:0016020">
    <property type="term" value="C:membrane"/>
    <property type="evidence" value="ECO:0007669"/>
    <property type="project" value="GOC"/>
</dbReference>
<protein>
    <submittedName>
        <fullName evidence="2">Endonuclease/exonuclease/phosphatase family protein</fullName>
    </submittedName>
</protein>
<dbReference type="Proteomes" id="UP000777784">
    <property type="component" value="Unassembled WGS sequence"/>
</dbReference>
<dbReference type="SUPFAM" id="SSF56219">
    <property type="entry name" value="DNase I-like"/>
    <property type="match status" value="1"/>
</dbReference>
<proteinExistence type="predicted"/>
<dbReference type="GO" id="GO:0006506">
    <property type="term" value="P:GPI anchor biosynthetic process"/>
    <property type="evidence" value="ECO:0007669"/>
    <property type="project" value="TreeGrafter"/>
</dbReference>
<accession>A0A948RYT8</accession>
<dbReference type="PANTHER" id="PTHR14859">
    <property type="entry name" value="CALCOFLUOR WHITE HYPERSENSITIVE PROTEIN PRECURSOR"/>
    <property type="match status" value="1"/>
</dbReference>
<dbReference type="PANTHER" id="PTHR14859:SF15">
    <property type="entry name" value="ENDONUCLEASE_EXONUCLEASE_PHOSPHATASE DOMAIN-CONTAINING PROTEIN"/>
    <property type="match status" value="1"/>
</dbReference>
<keyword evidence="2" id="KW-0255">Endonuclease</keyword>
<organism evidence="2 3">
    <name type="scientific">Eiseniibacteriota bacterium</name>
    <dbReference type="NCBI Taxonomy" id="2212470"/>
    <lineage>
        <taxon>Bacteria</taxon>
        <taxon>Candidatus Eiseniibacteriota</taxon>
    </lineage>
</organism>
<evidence type="ECO:0000313" key="3">
    <source>
        <dbReference type="Proteomes" id="UP000777784"/>
    </source>
</evidence>
<dbReference type="GO" id="GO:0004519">
    <property type="term" value="F:endonuclease activity"/>
    <property type="evidence" value="ECO:0007669"/>
    <property type="project" value="UniProtKB-KW"/>
</dbReference>
<dbReference type="Pfam" id="PF03372">
    <property type="entry name" value="Exo_endo_phos"/>
    <property type="match status" value="1"/>
</dbReference>
<evidence type="ECO:0000259" key="1">
    <source>
        <dbReference type="Pfam" id="PF03372"/>
    </source>
</evidence>
<dbReference type="InterPro" id="IPR036691">
    <property type="entry name" value="Endo/exonu/phosph_ase_sf"/>
</dbReference>
<dbReference type="InterPro" id="IPR005135">
    <property type="entry name" value="Endo/exonuclease/phosphatase"/>
</dbReference>
<keyword evidence="2" id="KW-0378">Hydrolase</keyword>
<reference evidence="2" key="1">
    <citation type="submission" date="2021-05" db="EMBL/GenBank/DDBJ databases">
        <title>Energy efficiency and biological interactions define the core microbiome of deep oligotrophic groundwater.</title>
        <authorList>
            <person name="Mehrshad M."/>
            <person name="Lopez-Fernandez M."/>
            <person name="Bell E."/>
            <person name="Bernier-Latmani R."/>
            <person name="Bertilsson S."/>
            <person name="Dopson M."/>
        </authorList>
    </citation>
    <scope>NUCLEOTIDE SEQUENCE</scope>
    <source>
        <strain evidence="2">Modern_marine.mb.64</strain>
    </source>
</reference>
<dbReference type="Gene3D" id="3.60.10.10">
    <property type="entry name" value="Endonuclease/exonuclease/phosphatase"/>
    <property type="match status" value="1"/>
</dbReference>
<dbReference type="EMBL" id="JAHJDP010000035">
    <property type="protein sequence ID" value="MBU2690739.1"/>
    <property type="molecule type" value="Genomic_DNA"/>
</dbReference>
<keyword evidence="2" id="KW-0540">Nuclease</keyword>
<name>A0A948RYT8_UNCEI</name>
<feature type="domain" description="Endonuclease/exonuclease/phosphatase" evidence="1">
    <location>
        <begin position="81"/>
        <end position="400"/>
    </location>
</feature>
<gene>
    <name evidence="2" type="ORF">KJ970_07400</name>
</gene>